<evidence type="ECO:0000313" key="4">
    <source>
        <dbReference type="Proteomes" id="UP001084197"/>
    </source>
</evidence>
<dbReference type="CDD" id="cd00118">
    <property type="entry name" value="LysM"/>
    <property type="match status" value="1"/>
</dbReference>
<organism evidence="3 4">
    <name type="scientific">Natronobacillus azotifigens</name>
    <dbReference type="NCBI Taxonomy" id="472978"/>
    <lineage>
        <taxon>Bacteria</taxon>
        <taxon>Bacillati</taxon>
        <taxon>Bacillota</taxon>
        <taxon>Bacilli</taxon>
        <taxon>Bacillales</taxon>
        <taxon>Bacillaceae</taxon>
        <taxon>Natronobacillus</taxon>
    </lineage>
</organism>
<dbReference type="InterPro" id="IPR018392">
    <property type="entry name" value="LysM"/>
</dbReference>
<evidence type="ECO:0000256" key="1">
    <source>
        <dbReference type="SAM" id="MobiDB-lite"/>
    </source>
</evidence>
<feature type="region of interest" description="Disordered" evidence="1">
    <location>
        <begin position="150"/>
        <end position="335"/>
    </location>
</feature>
<feature type="compositionally biased region" description="Basic and acidic residues" evidence="1">
    <location>
        <begin position="220"/>
        <end position="240"/>
    </location>
</feature>
<feature type="domain" description="LysM" evidence="2">
    <location>
        <begin position="356"/>
        <end position="399"/>
    </location>
</feature>
<dbReference type="InterPro" id="IPR036779">
    <property type="entry name" value="LysM_dom_sf"/>
</dbReference>
<name>A0A9J6R9Q9_9BACI</name>
<feature type="compositionally biased region" description="Basic and acidic residues" evidence="1">
    <location>
        <begin position="186"/>
        <end position="213"/>
    </location>
</feature>
<sequence length="405" mass="46126">MSHDPSSVFTFDLNEALRFQNGQGVAEMIGISLDPEISIQTYQDHVSIRGIIELNGEYFADANEQSEDLSLDQIDQRDFPSERYINEVEAEPNGVHHFKHHFPVEISIPNERIETLDDIFVGVDTFDYQLPEQSKLILRASVAIHGLKDERTAQVAEPETEEETEDTSLPNVFDFPEQEEEADASDTFRFDVKEKKQPEEELDVVDEKEREDLAQETDEEPKSTEPVEEKSSTNENESGRWPKKKYSSISSLFDKKEPEPELSDTVEEPEPDLEPEPDPDPDPEFLEDPELVRESPDNVSRINDPEPVFTGNDDPEQITQLHAQSKPEEETGREQSYLLDIFADEAEEGERFTSLKVYIVQDSDTIDSIAERYQVSRGSMLQVNNLDGDSISGGQLLYIPNNVKQ</sequence>
<dbReference type="PROSITE" id="PS51782">
    <property type="entry name" value="LYSM"/>
    <property type="match status" value="1"/>
</dbReference>
<dbReference type="EMBL" id="JAPRAT010000005">
    <property type="protein sequence ID" value="MCZ0702418.1"/>
    <property type="molecule type" value="Genomic_DNA"/>
</dbReference>
<dbReference type="Pfam" id="PF20918">
    <property type="entry name" value="SPOCS_spoVID-N"/>
    <property type="match status" value="1"/>
</dbReference>
<dbReference type="InterPro" id="IPR014256">
    <property type="entry name" value="Spore_VI_D"/>
</dbReference>
<feature type="compositionally biased region" description="Acidic residues" evidence="1">
    <location>
        <begin position="260"/>
        <end position="289"/>
    </location>
</feature>
<proteinExistence type="predicted"/>
<dbReference type="Proteomes" id="UP001084197">
    <property type="component" value="Unassembled WGS sequence"/>
</dbReference>
<gene>
    <name evidence="3" type="primary">spoVID</name>
    <name evidence="3" type="ORF">OWO01_04230</name>
</gene>
<dbReference type="RefSeq" id="WP_268779186.1">
    <property type="nucleotide sequence ID" value="NZ_JAPRAT010000005.1"/>
</dbReference>
<keyword evidence="4" id="KW-1185">Reference proteome</keyword>
<accession>A0A9J6R9Q9</accession>
<evidence type="ECO:0000313" key="3">
    <source>
        <dbReference type="EMBL" id="MCZ0702418.1"/>
    </source>
</evidence>
<dbReference type="NCBIfam" id="TIGR02907">
    <property type="entry name" value="spore_VI_D"/>
    <property type="match status" value="1"/>
</dbReference>
<evidence type="ECO:0000259" key="2">
    <source>
        <dbReference type="PROSITE" id="PS51782"/>
    </source>
</evidence>
<dbReference type="AlphaFoldDB" id="A0A9J6R9Q9"/>
<comment type="caution">
    <text evidence="3">The sequence shown here is derived from an EMBL/GenBank/DDBJ whole genome shotgun (WGS) entry which is preliminary data.</text>
</comment>
<dbReference type="SMART" id="SM00257">
    <property type="entry name" value="LysM"/>
    <property type="match status" value="1"/>
</dbReference>
<reference evidence="3" key="1">
    <citation type="submission" date="2022-11" db="EMBL/GenBank/DDBJ databases">
        <title>WGS of Natronobacillus azotifigens 24KS-1, an anaerobic diazotrophic haloalkaliphile from soda-rich habitats.</title>
        <authorList>
            <person name="Sorokin D.Y."/>
            <person name="Merkel A.Y."/>
        </authorList>
    </citation>
    <scope>NUCLEOTIDE SEQUENCE</scope>
    <source>
        <strain evidence="3">24KS-1</strain>
    </source>
</reference>
<dbReference type="InterPro" id="IPR048862">
    <property type="entry name" value="SPOCS_spoVID_N"/>
</dbReference>
<dbReference type="SUPFAM" id="SSF54106">
    <property type="entry name" value="LysM domain"/>
    <property type="match status" value="1"/>
</dbReference>
<dbReference type="Pfam" id="PF01476">
    <property type="entry name" value="LysM"/>
    <property type="match status" value="1"/>
</dbReference>
<protein>
    <submittedName>
        <fullName evidence="3">Stage VI sporulation protein D</fullName>
    </submittedName>
</protein>
<dbReference type="Gene3D" id="3.10.350.10">
    <property type="entry name" value="LysM domain"/>
    <property type="match status" value="1"/>
</dbReference>